<evidence type="ECO:0008006" key="3">
    <source>
        <dbReference type="Google" id="ProtNLM"/>
    </source>
</evidence>
<dbReference type="Proteomes" id="UP000295722">
    <property type="component" value="Unassembled WGS sequence"/>
</dbReference>
<dbReference type="AlphaFoldDB" id="A0A4R5MC59"/>
<protein>
    <recommendedName>
        <fullName evidence="3">AbiV family abortive infection protein</fullName>
    </recommendedName>
</protein>
<organism evidence="1 2">
    <name type="scientific">Paraburkholderia silviterrae</name>
    <dbReference type="NCBI Taxonomy" id="2528715"/>
    <lineage>
        <taxon>Bacteria</taxon>
        <taxon>Pseudomonadati</taxon>
        <taxon>Pseudomonadota</taxon>
        <taxon>Betaproteobacteria</taxon>
        <taxon>Burkholderiales</taxon>
        <taxon>Burkholderiaceae</taxon>
        <taxon>Paraburkholderia</taxon>
    </lineage>
</organism>
<comment type="caution">
    <text evidence="1">The sequence shown here is derived from an EMBL/GenBank/DDBJ whole genome shotgun (WGS) entry which is preliminary data.</text>
</comment>
<sequence>MAAAANTDIVASRYEVLESASVAFSGIGDELLVAGDLFKSDRLLAAALLVNLASELTSGIVMLLRSKREYPAGTLLRQLIEIEYLAFQAYADPSQLKKWYGADPAALRRQFTPQAMRKASGGVFRDQEYWHHCEVGGHPHPRARMLMRKYASRLSPDAYLLPDSVQHVRRLWTSIRLLTPQLDGGDGILDRHAKGLTSALANWERVENPRVLAYDGIDG</sequence>
<keyword evidence="2" id="KW-1185">Reference proteome</keyword>
<dbReference type="EMBL" id="SMRP01000003">
    <property type="protein sequence ID" value="TDG24498.1"/>
    <property type="molecule type" value="Genomic_DNA"/>
</dbReference>
<proteinExistence type="predicted"/>
<reference evidence="1 2" key="1">
    <citation type="submission" date="2019-03" db="EMBL/GenBank/DDBJ databases">
        <title>Paraburkholderia sp. 4M-K11, isolated from subtropical forest soil.</title>
        <authorList>
            <person name="Gao Z.-H."/>
            <person name="Qiu L.-H."/>
        </authorList>
    </citation>
    <scope>NUCLEOTIDE SEQUENCE [LARGE SCALE GENOMIC DNA]</scope>
    <source>
        <strain evidence="1 2">4M-K11</strain>
    </source>
</reference>
<dbReference type="OrthoDB" id="4764643at2"/>
<gene>
    <name evidence="1" type="ORF">EYW47_08010</name>
</gene>
<name>A0A4R5MC59_9BURK</name>
<dbReference type="RefSeq" id="WP_133194345.1">
    <property type="nucleotide sequence ID" value="NZ_JBHUCW010000006.1"/>
</dbReference>
<evidence type="ECO:0000313" key="2">
    <source>
        <dbReference type="Proteomes" id="UP000295722"/>
    </source>
</evidence>
<evidence type="ECO:0000313" key="1">
    <source>
        <dbReference type="EMBL" id="TDG24498.1"/>
    </source>
</evidence>
<accession>A0A4R5MC59</accession>